<keyword evidence="3" id="KW-1029">Fimbrium biogenesis</keyword>
<keyword evidence="7" id="KW-0393">Immunoglobulin domain</keyword>
<dbReference type="SUPFAM" id="SSF49584">
    <property type="entry name" value="Periplasmic chaperone C-domain"/>
    <property type="match status" value="1"/>
</dbReference>
<dbReference type="PROSITE" id="PS00635">
    <property type="entry name" value="PILI_CHAPERONE"/>
    <property type="match status" value="1"/>
</dbReference>
<evidence type="ECO:0000259" key="9">
    <source>
        <dbReference type="Pfam" id="PF00345"/>
    </source>
</evidence>
<dbReference type="InterPro" id="IPR013783">
    <property type="entry name" value="Ig-like_fold"/>
</dbReference>
<dbReference type="PANTHER" id="PTHR30251:SF2">
    <property type="entry name" value="FIMBRIAL CHAPERONE YADV-RELATED"/>
    <property type="match status" value="1"/>
</dbReference>
<dbReference type="Gene3D" id="2.60.40.10">
    <property type="entry name" value="Immunoglobulins"/>
    <property type="match status" value="2"/>
</dbReference>
<evidence type="ECO:0000313" key="11">
    <source>
        <dbReference type="EMBL" id="MFL9923397.1"/>
    </source>
</evidence>
<comment type="similarity">
    <text evidence="2 8">Belongs to the periplasmic pilus chaperone family.</text>
</comment>
<evidence type="ECO:0000256" key="3">
    <source>
        <dbReference type="ARBA" id="ARBA00022558"/>
    </source>
</evidence>
<gene>
    <name evidence="11" type="ORF">PQR62_03905</name>
</gene>
<sequence length="275" mass="30420">MSLHRAARYGCALHFQIIDSREHVMKKNMKKAFLIAALSTLFCAQAAASVVIGATRIVFPSNEREVSVRLTNEGSTPSLIQTWFDKGDANAQPDATPVPFVLTPPLFRLDPAKGQTLRVIHTKEAMPQDRESVYWLNVLEIPPKPKDGEADDSNFMQMAFRIRIKLFYRPKDLNKQVLLDKAPSQVVWKVVADEKAAGYVVEASNPTPYHINFTKVALNISGKEMADEVGGMVEPFGKLHVVVKGLNSQPANAKVTYTLLNDYGASVTEDATLAH</sequence>
<protein>
    <submittedName>
        <fullName evidence="11">Fimbria/pilus periplasmic chaperone</fullName>
    </submittedName>
</protein>
<evidence type="ECO:0000256" key="4">
    <source>
        <dbReference type="ARBA" id="ARBA00022729"/>
    </source>
</evidence>
<dbReference type="SUPFAM" id="SSF49354">
    <property type="entry name" value="PapD-like"/>
    <property type="match status" value="1"/>
</dbReference>
<organism evidence="11 12">
    <name type="scientific">Herbaspirillum lusitanum</name>
    <dbReference type="NCBI Taxonomy" id="213312"/>
    <lineage>
        <taxon>Bacteria</taxon>
        <taxon>Pseudomonadati</taxon>
        <taxon>Pseudomonadota</taxon>
        <taxon>Betaproteobacteria</taxon>
        <taxon>Burkholderiales</taxon>
        <taxon>Oxalobacteraceae</taxon>
        <taxon>Herbaspirillum</taxon>
    </lineage>
</organism>
<dbReference type="PANTHER" id="PTHR30251">
    <property type="entry name" value="PILUS ASSEMBLY CHAPERONE"/>
    <property type="match status" value="1"/>
</dbReference>
<dbReference type="InterPro" id="IPR036316">
    <property type="entry name" value="Pili_assmbl_chap_C_dom_sf"/>
</dbReference>
<dbReference type="RefSeq" id="WP_408155014.1">
    <property type="nucleotide sequence ID" value="NZ_JAQQFM010000002.1"/>
</dbReference>
<evidence type="ECO:0000256" key="5">
    <source>
        <dbReference type="ARBA" id="ARBA00022764"/>
    </source>
</evidence>
<accession>A0ABW9A5W7</accession>
<dbReference type="Proteomes" id="UP001629246">
    <property type="component" value="Unassembled WGS sequence"/>
</dbReference>
<evidence type="ECO:0000256" key="6">
    <source>
        <dbReference type="ARBA" id="ARBA00023186"/>
    </source>
</evidence>
<dbReference type="InterPro" id="IPR008962">
    <property type="entry name" value="PapD-like_sf"/>
</dbReference>
<reference evidence="11 12" key="1">
    <citation type="journal article" date="2024" name="Chem. Sci.">
        <title>Discovery of megapolipeptins by genome mining of a Burkholderiales bacteria collection.</title>
        <authorList>
            <person name="Paulo B.S."/>
            <person name="Recchia M.J.J."/>
            <person name="Lee S."/>
            <person name="Fergusson C.H."/>
            <person name="Romanowski S.B."/>
            <person name="Hernandez A."/>
            <person name="Krull N."/>
            <person name="Liu D.Y."/>
            <person name="Cavanagh H."/>
            <person name="Bos A."/>
            <person name="Gray C.A."/>
            <person name="Murphy B.T."/>
            <person name="Linington R.G."/>
            <person name="Eustaquio A.S."/>
        </authorList>
    </citation>
    <scope>NUCLEOTIDE SEQUENCE [LARGE SCALE GENOMIC DNA]</scope>
    <source>
        <strain evidence="11 12">RL21-008-BIB-A</strain>
    </source>
</reference>
<evidence type="ECO:0000256" key="1">
    <source>
        <dbReference type="ARBA" id="ARBA00004418"/>
    </source>
</evidence>
<evidence type="ECO:0000256" key="8">
    <source>
        <dbReference type="RuleBase" id="RU003918"/>
    </source>
</evidence>
<name>A0ABW9A5W7_9BURK</name>
<dbReference type="EMBL" id="JAQQFM010000002">
    <property type="protein sequence ID" value="MFL9923397.1"/>
    <property type="molecule type" value="Genomic_DNA"/>
</dbReference>
<proteinExistence type="inferred from homology"/>
<dbReference type="InterPro" id="IPR016148">
    <property type="entry name" value="Pili_assmbl_chaperone_C"/>
</dbReference>
<dbReference type="InterPro" id="IPR018046">
    <property type="entry name" value="Pili_assmbl_chaperone_CS"/>
</dbReference>
<dbReference type="PRINTS" id="PR00969">
    <property type="entry name" value="CHAPERONPILI"/>
</dbReference>
<keyword evidence="5" id="KW-0574">Periplasm</keyword>
<evidence type="ECO:0000256" key="7">
    <source>
        <dbReference type="ARBA" id="ARBA00023319"/>
    </source>
</evidence>
<keyword evidence="6 8" id="KW-0143">Chaperone</keyword>
<dbReference type="InterPro" id="IPR016147">
    <property type="entry name" value="Pili_assmbl_chaperone_N"/>
</dbReference>
<dbReference type="InterPro" id="IPR050643">
    <property type="entry name" value="Periplasmic_pilus_chap"/>
</dbReference>
<keyword evidence="12" id="KW-1185">Reference proteome</keyword>
<dbReference type="Pfam" id="PF00345">
    <property type="entry name" value="PapD_N"/>
    <property type="match status" value="1"/>
</dbReference>
<comment type="caution">
    <text evidence="11">The sequence shown here is derived from an EMBL/GenBank/DDBJ whole genome shotgun (WGS) entry which is preliminary data.</text>
</comment>
<evidence type="ECO:0000313" key="12">
    <source>
        <dbReference type="Proteomes" id="UP001629246"/>
    </source>
</evidence>
<dbReference type="InterPro" id="IPR001829">
    <property type="entry name" value="Pili_assmbl_chaperone_bac"/>
</dbReference>
<feature type="domain" description="Pili assembly chaperone C-terminal" evidence="10">
    <location>
        <begin position="204"/>
        <end position="267"/>
    </location>
</feature>
<evidence type="ECO:0000256" key="2">
    <source>
        <dbReference type="ARBA" id="ARBA00007399"/>
    </source>
</evidence>
<keyword evidence="4" id="KW-0732">Signal</keyword>
<dbReference type="Pfam" id="PF02753">
    <property type="entry name" value="PapD_C"/>
    <property type="match status" value="1"/>
</dbReference>
<evidence type="ECO:0000259" key="10">
    <source>
        <dbReference type="Pfam" id="PF02753"/>
    </source>
</evidence>
<comment type="subcellular location">
    <subcellularLocation>
        <location evidence="1 8">Periplasm</location>
    </subcellularLocation>
</comment>
<feature type="domain" description="Pili assembly chaperone N-terminal" evidence="9">
    <location>
        <begin position="49"/>
        <end position="173"/>
    </location>
</feature>